<dbReference type="InterPro" id="IPR002618">
    <property type="entry name" value="UDPGP_fam"/>
</dbReference>
<dbReference type="SUPFAM" id="SSF53448">
    <property type="entry name" value="Nucleotide-diphospho-sugar transferases"/>
    <property type="match status" value="1"/>
</dbReference>
<dbReference type="PANTHER" id="PTHR11952:SF2">
    <property type="entry name" value="LD24639P"/>
    <property type="match status" value="1"/>
</dbReference>
<comment type="caution">
    <text evidence="7">The sequence shown here is derived from an EMBL/GenBank/DDBJ whole genome shotgun (WGS) entry which is preliminary data.</text>
</comment>
<keyword evidence="5" id="KW-0548">Nucleotidyltransferase</keyword>
<comment type="catalytic activity">
    <reaction evidence="6">
        <text>N-acetyl-alpha-D-glucosamine 1-phosphate + UTP + H(+) = UDP-N-acetyl-alpha-D-glucosamine + diphosphate</text>
        <dbReference type="Rhea" id="RHEA:13509"/>
        <dbReference type="ChEBI" id="CHEBI:15378"/>
        <dbReference type="ChEBI" id="CHEBI:33019"/>
        <dbReference type="ChEBI" id="CHEBI:46398"/>
        <dbReference type="ChEBI" id="CHEBI:57705"/>
        <dbReference type="ChEBI" id="CHEBI:57776"/>
        <dbReference type="EC" id="2.7.7.23"/>
    </reaction>
</comment>
<comment type="similarity">
    <text evidence="2">Belongs to the UDPGP type 1 family.</text>
</comment>
<dbReference type="Proteomes" id="UP001217089">
    <property type="component" value="Unassembled WGS sequence"/>
</dbReference>
<protein>
    <recommendedName>
        <fullName evidence="3">UDP-N-acetylglucosamine diphosphorylase</fullName>
        <ecNumber evidence="3">2.7.7.23</ecNumber>
    </recommendedName>
</protein>
<keyword evidence="8" id="KW-1185">Reference proteome</keyword>
<accession>A0ABQ9E692</accession>
<keyword evidence="4" id="KW-0808">Transferase</keyword>
<dbReference type="InterPro" id="IPR039741">
    <property type="entry name" value="UDP-sugar_pyrophosphorylase"/>
</dbReference>
<dbReference type="CDD" id="cd04193">
    <property type="entry name" value="UDPGlcNAc_PPase"/>
    <property type="match status" value="1"/>
</dbReference>
<organism evidence="7 8">
    <name type="scientific">Tegillarca granosa</name>
    <name type="common">Malaysian cockle</name>
    <name type="synonym">Anadara granosa</name>
    <dbReference type="NCBI Taxonomy" id="220873"/>
    <lineage>
        <taxon>Eukaryota</taxon>
        <taxon>Metazoa</taxon>
        <taxon>Spiralia</taxon>
        <taxon>Lophotrochozoa</taxon>
        <taxon>Mollusca</taxon>
        <taxon>Bivalvia</taxon>
        <taxon>Autobranchia</taxon>
        <taxon>Pteriomorphia</taxon>
        <taxon>Arcoida</taxon>
        <taxon>Arcoidea</taxon>
        <taxon>Arcidae</taxon>
        <taxon>Tegillarca</taxon>
    </lineage>
</organism>
<comment type="pathway">
    <text evidence="1">Nucleotide-sugar biosynthesis; UDP-N-acetyl-alpha-D-glucosamine biosynthesis; UDP-N-acetyl-alpha-D-glucosamine from N-acetyl-alpha-D-glucosamine 1-phosphate: step 1/1.</text>
</comment>
<name>A0ABQ9E692_TEGGR</name>
<dbReference type="Gene3D" id="3.90.550.10">
    <property type="entry name" value="Spore Coat Polysaccharide Biosynthesis Protein SpsA, Chain A"/>
    <property type="match status" value="1"/>
</dbReference>
<dbReference type="PANTHER" id="PTHR11952">
    <property type="entry name" value="UDP- GLUCOSE PYROPHOSPHORYLASE"/>
    <property type="match status" value="1"/>
</dbReference>
<evidence type="ECO:0000256" key="4">
    <source>
        <dbReference type="ARBA" id="ARBA00022679"/>
    </source>
</evidence>
<evidence type="ECO:0000256" key="6">
    <source>
        <dbReference type="ARBA" id="ARBA00048493"/>
    </source>
</evidence>
<evidence type="ECO:0000313" key="8">
    <source>
        <dbReference type="Proteomes" id="UP001217089"/>
    </source>
</evidence>
<evidence type="ECO:0000256" key="1">
    <source>
        <dbReference type="ARBA" id="ARBA00005208"/>
    </source>
</evidence>
<evidence type="ECO:0000256" key="2">
    <source>
        <dbReference type="ARBA" id="ARBA00010401"/>
    </source>
</evidence>
<proteinExistence type="inferred from homology"/>
<dbReference type="Pfam" id="PF01704">
    <property type="entry name" value="UDPGP"/>
    <property type="match status" value="1"/>
</dbReference>
<evidence type="ECO:0000256" key="3">
    <source>
        <dbReference type="ARBA" id="ARBA00012457"/>
    </source>
</evidence>
<evidence type="ECO:0000313" key="7">
    <source>
        <dbReference type="EMBL" id="KAJ8299261.1"/>
    </source>
</evidence>
<evidence type="ECO:0000256" key="5">
    <source>
        <dbReference type="ARBA" id="ARBA00022695"/>
    </source>
</evidence>
<sequence>MNIESLKSRLASNGQEHLLNYWDDLSNEEKEQFYKELNSLDYEEINRDFKTAMQTLQSASEKIDDLLQPLPAEVCGSISTCDKNTLKNYQTQGLEQIGNSKVAVLLLAGGQGTRLGVPYPKGMYNVGLLSEKTLYQLQAERILKLQRLAKAQTGKECVIPWYIMTSEHTKQATEDFFKSHNHFGLKKENVVLFEQNLLPCIGFDGKIILGNKNKVALAPDGNGGLYRALRRSKVLDDLQKRSIQYIHVYCVDNILVKMADPVFIGFCMSKGANCGAKVVQKAFPKEPVGVVCKVEDKYQVVEYSEITVKTAERCND</sequence>
<dbReference type="EC" id="2.7.7.23" evidence="3"/>
<reference evidence="7 8" key="1">
    <citation type="submission" date="2022-12" db="EMBL/GenBank/DDBJ databases">
        <title>Chromosome-level genome of Tegillarca granosa.</title>
        <authorList>
            <person name="Kim J."/>
        </authorList>
    </citation>
    <scope>NUCLEOTIDE SEQUENCE [LARGE SCALE GENOMIC DNA]</scope>
    <source>
        <strain evidence="7">Teg-2019</strain>
        <tissue evidence="7">Adductor muscle</tissue>
    </source>
</reference>
<dbReference type="EMBL" id="JARBDR010000921">
    <property type="protein sequence ID" value="KAJ8299261.1"/>
    <property type="molecule type" value="Genomic_DNA"/>
</dbReference>
<gene>
    <name evidence="7" type="ORF">KUTeg_023321</name>
</gene>
<dbReference type="InterPro" id="IPR029044">
    <property type="entry name" value="Nucleotide-diphossugar_trans"/>
</dbReference>